<evidence type="ECO:0000256" key="1">
    <source>
        <dbReference type="ARBA" id="ARBA00023015"/>
    </source>
</evidence>
<keyword evidence="5" id="KW-0479">Metal-binding</keyword>
<sequence>MRPLVEHTDLGAYVLGALSEQESEAFEAHLMDCADCQRELKSFAGLPDLLDQLPAPEDTVLTGLLDRVARERRKRKRTWLVAAAAAVVLIVAGPLVTWNVLSSDPWAPWTTSRELSARQGEVWANLEVDGVPWGTGVRLELGGVTGPLTCGLYAVTKSGETRAMMDWTVPPYGYGVPSQPKPLVASGMAALKLGDITRYVVRTSDGRDLVILEP</sequence>
<evidence type="ECO:0000259" key="4">
    <source>
        <dbReference type="Pfam" id="PF13490"/>
    </source>
</evidence>
<dbReference type="GO" id="GO:0008270">
    <property type="term" value="F:zinc ion binding"/>
    <property type="evidence" value="ECO:0007669"/>
    <property type="project" value="UniProtKB-KW"/>
</dbReference>
<dbReference type="STRING" id="211114.SAMN04489726_7631"/>
<dbReference type="Proteomes" id="UP000183376">
    <property type="component" value="Chromosome I"/>
</dbReference>
<keyword evidence="5" id="KW-0863">Zinc-finger</keyword>
<dbReference type="eggNOG" id="COG5662">
    <property type="taxonomic scope" value="Bacteria"/>
</dbReference>
<feature type="domain" description="Putative zinc-finger" evidence="4">
    <location>
        <begin position="10"/>
        <end position="37"/>
    </location>
</feature>
<feature type="transmembrane region" description="Helical" evidence="3">
    <location>
        <begin position="79"/>
        <end position="101"/>
    </location>
</feature>
<keyword evidence="6" id="KW-1185">Reference proteome</keyword>
<evidence type="ECO:0000313" key="6">
    <source>
        <dbReference type="Proteomes" id="UP000183376"/>
    </source>
</evidence>
<gene>
    <name evidence="5" type="ORF">SAMN04489726_7631</name>
</gene>
<keyword evidence="5" id="KW-0862">Zinc</keyword>
<dbReference type="InterPro" id="IPR027383">
    <property type="entry name" value="Znf_put"/>
</dbReference>
<protein>
    <submittedName>
        <fullName evidence="5">Putative zinc-finger</fullName>
    </submittedName>
</protein>
<keyword evidence="1" id="KW-0805">Transcription regulation</keyword>
<evidence type="ECO:0000256" key="3">
    <source>
        <dbReference type="SAM" id="Phobius"/>
    </source>
</evidence>
<organism evidence="5 6">
    <name type="scientific">Allokutzneria albata</name>
    <name type="common">Kibdelosporangium albatum</name>
    <dbReference type="NCBI Taxonomy" id="211114"/>
    <lineage>
        <taxon>Bacteria</taxon>
        <taxon>Bacillati</taxon>
        <taxon>Actinomycetota</taxon>
        <taxon>Actinomycetes</taxon>
        <taxon>Pseudonocardiales</taxon>
        <taxon>Pseudonocardiaceae</taxon>
        <taxon>Allokutzneria</taxon>
    </lineage>
</organism>
<keyword evidence="3" id="KW-0472">Membrane</keyword>
<dbReference type="AlphaFoldDB" id="A0A1H0D7H2"/>
<evidence type="ECO:0000313" key="5">
    <source>
        <dbReference type="EMBL" id="SDN66045.1"/>
    </source>
</evidence>
<dbReference type="Gene3D" id="1.10.10.1320">
    <property type="entry name" value="Anti-sigma factor, zinc-finger domain"/>
    <property type="match status" value="1"/>
</dbReference>
<dbReference type="InterPro" id="IPR041916">
    <property type="entry name" value="Anti_sigma_zinc_sf"/>
</dbReference>
<keyword evidence="2" id="KW-0804">Transcription</keyword>
<dbReference type="Pfam" id="PF13490">
    <property type="entry name" value="zf-HC2"/>
    <property type="match status" value="1"/>
</dbReference>
<dbReference type="EMBL" id="LT629701">
    <property type="protein sequence ID" value="SDN66045.1"/>
    <property type="molecule type" value="Genomic_DNA"/>
</dbReference>
<accession>A0A1H0D7H2</accession>
<reference evidence="5 6" key="1">
    <citation type="submission" date="2016-10" db="EMBL/GenBank/DDBJ databases">
        <authorList>
            <person name="de Groot N.N."/>
        </authorList>
    </citation>
    <scope>NUCLEOTIDE SEQUENCE [LARGE SCALE GENOMIC DNA]</scope>
    <source>
        <strain evidence="5 6">DSM 44149</strain>
    </source>
</reference>
<dbReference type="OrthoDB" id="5185837at2"/>
<keyword evidence="3" id="KW-0812">Transmembrane</keyword>
<keyword evidence="3" id="KW-1133">Transmembrane helix</keyword>
<name>A0A1H0D7H2_ALLAB</name>
<evidence type="ECO:0000256" key="2">
    <source>
        <dbReference type="ARBA" id="ARBA00023163"/>
    </source>
</evidence>
<proteinExistence type="predicted"/>